<evidence type="ECO:0000313" key="5">
    <source>
        <dbReference type="Proteomes" id="UP000671845"/>
    </source>
</evidence>
<dbReference type="PANTHER" id="PTHR43639:SF1">
    <property type="entry name" value="SHORT-CHAIN DEHYDROGENASE_REDUCTASE FAMILY PROTEIN"/>
    <property type="match status" value="1"/>
</dbReference>
<dbReference type="CDD" id="cd05233">
    <property type="entry name" value="SDR_c"/>
    <property type="match status" value="1"/>
</dbReference>
<evidence type="ECO:0000256" key="1">
    <source>
        <dbReference type="ARBA" id="ARBA00006484"/>
    </source>
</evidence>
<organism evidence="4 5">
    <name type="scientific">Halomonas sulfidivorans</name>
    <dbReference type="NCBI Taxonomy" id="2733488"/>
    <lineage>
        <taxon>Bacteria</taxon>
        <taxon>Pseudomonadati</taxon>
        <taxon>Pseudomonadota</taxon>
        <taxon>Gammaproteobacteria</taxon>
        <taxon>Oceanospirillales</taxon>
        <taxon>Halomonadaceae</taxon>
        <taxon>Halomonas</taxon>
    </lineage>
</organism>
<dbReference type="NCBIfam" id="NF004777">
    <property type="entry name" value="PRK06123.1"/>
    <property type="match status" value="1"/>
</dbReference>
<dbReference type="PRINTS" id="PR00081">
    <property type="entry name" value="GDHRDH"/>
</dbReference>
<dbReference type="EMBL" id="CP053383">
    <property type="protein sequence ID" value="QTP58835.1"/>
    <property type="molecule type" value="Genomic_DNA"/>
</dbReference>
<dbReference type="SUPFAM" id="SSF51735">
    <property type="entry name" value="NAD(P)-binding Rossmann-fold domains"/>
    <property type="match status" value="1"/>
</dbReference>
<comment type="similarity">
    <text evidence="1">Belongs to the short-chain dehydrogenases/reductases (SDR) family.</text>
</comment>
<gene>
    <name evidence="4" type="ORF">HNO53_09005</name>
</gene>
<feature type="domain" description="Ketoreductase" evidence="3">
    <location>
        <begin position="22"/>
        <end position="212"/>
    </location>
</feature>
<dbReference type="InterPro" id="IPR020904">
    <property type="entry name" value="Sc_DH/Rdtase_CS"/>
</dbReference>
<dbReference type="InterPro" id="IPR057326">
    <property type="entry name" value="KR_dom"/>
</dbReference>
<protein>
    <submittedName>
        <fullName evidence="4">SDR family oxidoreductase</fullName>
    </submittedName>
</protein>
<evidence type="ECO:0000256" key="2">
    <source>
        <dbReference type="ARBA" id="ARBA00023002"/>
    </source>
</evidence>
<dbReference type="PANTHER" id="PTHR43639">
    <property type="entry name" value="OXIDOREDUCTASE, SHORT-CHAIN DEHYDROGENASE/REDUCTASE FAMILY (AFU_ORTHOLOGUE AFUA_5G02870)"/>
    <property type="match status" value="1"/>
</dbReference>
<reference evidence="4 5" key="1">
    <citation type="journal article" date="2021" name="Front. Microbiol.">
        <title>Aerobic Denitrification and Heterotrophic Sulfur Oxidation in the Genus Halomonas Revealed by Six Novel Species Characterizations and Genome-Based Analysis.</title>
        <authorList>
            <person name="Wang L."/>
            <person name="Shao Z."/>
        </authorList>
    </citation>
    <scope>NUCLEOTIDE SEQUENCE [LARGE SCALE GENOMIC DNA]</scope>
    <source>
        <strain evidence="4 5">MCCC 1A13718</strain>
    </source>
</reference>
<dbReference type="SMART" id="SM00822">
    <property type="entry name" value="PKS_KR"/>
    <property type="match status" value="1"/>
</dbReference>
<dbReference type="PRINTS" id="PR00080">
    <property type="entry name" value="SDRFAMILY"/>
</dbReference>
<evidence type="ECO:0000313" key="4">
    <source>
        <dbReference type="EMBL" id="QTP58835.1"/>
    </source>
</evidence>
<keyword evidence="5" id="KW-1185">Reference proteome</keyword>
<accession>A0ABX7WFB1</accession>
<dbReference type="Proteomes" id="UP000671845">
    <property type="component" value="Chromosome"/>
</dbReference>
<dbReference type="Gene3D" id="3.40.50.720">
    <property type="entry name" value="NAD(P)-binding Rossmann-like Domain"/>
    <property type="match status" value="1"/>
</dbReference>
<evidence type="ECO:0000259" key="3">
    <source>
        <dbReference type="SMART" id="SM00822"/>
    </source>
</evidence>
<sequence>MVAHRQASIRARTAIGGIALKRVLVITGGSRGIGAATARLGAADGYAVCVNYRHNEAAALAVTEEITRGGGEAIAVAADVGSEADVVRLFEQVDEMLGPVTALVNNAGILETQMRVEHMDAARLSRVLTANVIGSFLCAREAIRRMSTRHGGRGGAIVNVSSIASRLGAPNEYVDYAAAKGAIDSFTVGLAKEVASEGIRVNAVRPGVIYTEIHASGGEPDRVERVKASVPMQRGGQADEVARAILWLLSDEASYSTGALLDVTGGR</sequence>
<keyword evidence="2" id="KW-0560">Oxidoreductase</keyword>
<dbReference type="InterPro" id="IPR036291">
    <property type="entry name" value="NAD(P)-bd_dom_sf"/>
</dbReference>
<name>A0ABX7WFB1_9GAMM</name>
<dbReference type="Pfam" id="PF13561">
    <property type="entry name" value="adh_short_C2"/>
    <property type="match status" value="1"/>
</dbReference>
<proteinExistence type="inferred from homology"/>
<dbReference type="InterPro" id="IPR002347">
    <property type="entry name" value="SDR_fam"/>
</dbReference>
<dbReference type="PROSITE" id="PS00061">
    <property type="entry name" value="ADH_SHORT"/>
    <property type="match status" value="1"/>
</dbReference>